<dbReference type="AlphaFoldDB" id="A0A423PGD9"/>
<feature type="domain" description="Solute-binding protein family 3/N-terminal" evidence="4">
    <location>
        <begin position="33"/>
        <end position="263"/>
    </location>
</feature>
<evidence type="ECO:0000313" key="6">
    <source>
        <dbReference type="Proteomes" id="UP000283993"/>
    </source>
</evidence>
<organism evidence="5 6">
    <name type="scientific">Salinisphaera orenii MK-B5</name>
    <dbReference type="NCBI Taxonomy" id="856730"/>
    <lineage>
        <taxon>Bacteria</taxon>
        <taxon>Pseudomonadati</taxon>
        <taxon>Pseudomonadota</taxon>
        <taxon>Gammaproteobacteria</taxon>
        <taxon>Salinisphaerales</taxon>
        <taxon>Salinisphaeraceae</taxon>
        <taxon>Salinisphaera</taxon>
    </lineage>
</organism>
<sequence>MTDTTPFKKLLTASALLAAAVTSAPAFAADAASYKIITSADFPPLSYRSSEDSSKVIGFEMDMIEAMSEHGDWDYELSTAAFDGLLPSLKSGRVDMVVSDIYNTAERRKTVNFINYIENGFAVMIRAEDADTITGYEDMCGKNIGILTGSAPEMEAVTKASEKHCESRGEPAIEPKSYRSVAQEVPHLANGRLAGILETLTTLAYAKTQNEGQFEIAFRDPKTTKVGIALRPDSDFEGDLREDMDWYMNEGPAEEHAEKWDIPVSALIKSDD</sequence>
<comment type="caution">
    <text evidence="5">The sequence shown here is derived from an EMBL/GenBank/DDBJ whole genome shotgun (WGS) entry which is preliminary data.</text>
</comment>
<evidence type="ECO:0000256" key="2">
    <source>
        <dbReference type="ARBA" id="ARBA00022729"/>
    </source>
</evidence>
<protein>
    <submittedName>
        <fullName evidence="5">ABC transporter substrate-binding protein</fullName>
    </submittedName>
</protein>
<dbReference type="RefSeq" id="WP_123632179.1">
    <property type="nucleotide sequence ID" value="NZ_AYKH01000042.1"/>
</dbReference>
<name>A0A423PGD9_9GAMM</name>
<proteinExistence type="inferred from homology"/>
<dbReference type="InterPro" id="IPR001638">
    <property type="entry name" value="Solute-binding_3/MltF_N"/>
</dbReference>
<evidence type="ECO:0000313" key="5">
    <source>
        <dbReference type="EMBL" id="ROO24546.1"/>
    </source>
</evidence>
<dbReference type="EMBL" id="AYKH01000042">
    <property type="protein sequence ID" value="ROO24546.1"/>
    <property type="molecule type" value="Genomic_DNA"/>
</dbReference>
<accession>A0A423PGD9</accession>
<evidence type="ECO:0000256" key="1">
    <source>
        <dbReference type="ARBA" id="ARBA00010333"/>
    </source>
</evidence>
<dbReference type="SMART" id="SM00062">
    <property type="entry name" value="PBPb"/>
    <property type="match status" value="1"/>
</dbReference>
<feature type="signal peptide" evidence="3">
    <location>
        <begin position="1"/>
        <end position="28"/>
    </location>
</feature>
<dbReference type="Proteomes" id="UP000283993">
    <property type="component" value="Unassembled WGS sequence"/>
</dbReference>
<dbReference type="Pfam" id="PF00497">
    <property type="entry name" value="SBP_bac_3"/>
    <property type="match status" value="1"/>
</dbReference>
<feature type="chain" id="PRO_5018979929" evidence="3">
    <location>
        <begin position="29"/>
        <end position="272"/>
    </location>
</feature>
<evidence type="ECO:0000259" key="4">
    <source>
        <dbReference type="SMART" id="SM00062"/>
    </source>
</evidence>
<reference evidence="5 6" key="1">
    <citation type="submission" date="2013-10" db="EMBL/GenBank/DDBJ databases">
        <title>Salinisphaera orenii MK-B5 Genome Sequencing.</title>
        <authorList>
            <person name="Lai Q."/>
            <person name="Li C."/>
            <person name="Shao Z."/>
        </authorList>
    </citation>
    <scope>NUCLEOTIDE SEQUENCE [LARGE SCALE GENOMIC DNA]</scope>
    <source>
        <strain evidence="5 6">MK-B5</strain>
    </source>
</reference>
<keyword evidence="2 3" id="KW-0732">Signal</keyword>
<dbReference type="PANTHER" id="PTHR35936:SF19">
    <property type="entry name" value="AMINO-ACID-BINDING PROTEIN YXEM-RELATED"/>
    <property type="match status" value="1"/>
</dbReference>
<dbReference type="PANTHER" id="PTHR35936">
    <property type="entry name" value="MEMBRANE-BOUND LYTIC MUREIN TRANSGLYCOSYLASE F"/>
    <property type="match status" value="1"/>
</dbReference>
<dbReference type="Gene3D" id="3.40.190.10">
    <property type="entry name" value="Periplasmic binding protein-like II"/>
    <property type="match status" value="2"/>
</dbReference>
<gene>
    <name evidence="5" type="ORF">SAOR_15285</name>
</gene>
<evidence type="ECO:0000256" key="3">
    <source>
        <dbReference type="SAM" id="SignalP"/>
    </source>
</evidence>
<keyword evidence="6" id="KW-1185">Reference proteome</keyword>
<comment type="similarity">
    <text evidence="1">Belongs to the bacterial solute-binding protein 3 family.</text>
</comment>
<dbReference type="SUPFAM" id="SSF53850">
    <property type="entry name" value="Periplasmic binding protein-like II"/>
    <property type="match status" value="1"/>
</dbReference>